<dbReference type="Proteomes" id="UP000030416">
    <property type="component" value="Unassembled WGS sequence"/>
</dbReference>
<dbReference type="AlphaFoldDB" id="A0A0A3I7D7"/>
<keyword evidence="2" id="KW-1185">Reference proteome</keyword>
<dbReference type="OrthoDB" id="2455077at2"/>
<proteinExistence type="predicted"/>
<accession>A0A0A3I7D7</accession>
<organism evidence="1 2">
    <name type="scientific">Ureibacillus manganicus DSM 26584</name>
    <dbReference type="NCBI Taxonomy" id="1384049"/>
    <lineage>
        <taxon>Bacteria</taxon>
        <taxon>Bacillati</taxon>
        <taxon>Bacillota</taxon>
        <taxon>Bacilli</taxon>
        <taxon>Bacillales</taxon>
        <taxon>Caryophanaceae</taxon>
        <taxon>Ureibacillus</taxon>
    </lineage>
</organism>
<evidence type="ECO:0000313" key="2">
    <source>
        <dbReference type="Proteomes" id="UP000030416"/>
    </source>
</evidence>
<sequence length="154" mass="18241">MKVIASIIENVKCPNCQLIALMDYYYKSDEVFIVCQRCGYNYSRYYKLEEKEDGKLFEEFIDEELEGHGVYVLGKKDGFTTTNLFNCHITDKHIEEFHELYLSEETDQEKSYLVRFERGEFKVISGMLPEDFFTTCENNVNPLILKPIWKKVDI</sequence>
<reference evidence="1 2" key="1">
    <citation type="submission" date="2014-02" db="EMBL/GenBank/DDBJ databases">
        <title>Draft genome sequence of Lysinibacillus manganicus DSM 26584T.</title>
        <authorList>
            <person name="Zhang F."/>
            <person name="Wang G."/>
            <person name="Zhang L."/>
        </authorList>
    </citation>
    <scope>NUCLEOTIDE SEQUENCE [LARGE SCALE GENOMIC DNA]</scope>
    <source>
        <strain evidence="1 2">DSM 26584</strain>
    </source>
</reference>
<evidence type="ECO:0000313" key="1">
    <source>
        <dbReference type="EMBL" id="KGR79425.1"/>
    </source>
</evidence>
<protein>
    <submittedName>
        <fullName evidence="1">Uncharacterized protein</fullName>
    </submittedName>
</protein>
<dbReference type="EMBL" id="JPVN01000006">
    <property type="protein sequence ID" value="KGR79425.1"/>
    <property type="molecule type" value="Genomic_DNA"/>
</dbReference>
<dbReference type="RefSeq" id="WP_036184463.1">
    <property type="nucleotide sequence ID" value="NZ_AVDA01000006.1"/>
</dbReference>
<comment type="caution">
    <text evidence="1">The sequence shown here is derived from an EMBL/GenBank/DDBJ whole genome shotgun (WGS) entry which is preliminary data.</text>
</comment>
<gene>
    <name evidence="1" type="ORF">CD29_06965</name>
</gene>
<name>A0A0A3I7D7_9BACL</name>